<reference evidence="1" key="1">
    <citation type="submission" date="2013-11" db="EMBL/GenBank/DDBJ databases">
        <title>Genome sequence of the fusiform rust pathogen reveals effectors for host alternation and coevolution with pine.</title>
        <authorList>
            <consortium name="DOE Joint Genome Institute"/>
            <person name="Smith K."/>
            <person name="Pendleton A."/>
            <person name="Kubisiak T."/>
            <person name="Anderson C."/>
            <person name="Salamov A."/>
            <person name="Aerts A."/>
            <person name="Riley R."/>
            <person name="Clum A."/>
            <person name="Lindquist E."/>
            <person name="Ence D."/>
            <person name="Campbell M."/>
            <person name="Kronenberg Z."/>
            <person name="Feau N."/>
            <person name="Dhillon B."/>
            <person name="Hamelin R."/>
            <person name="Burleigh J."/>
            <person name="Smith J."/>
            <person name="Yandell M."/>
            <person name="Nelson C."/>
            <person name="Grigoriev I."/>
            <person name="Davis J."/>
        </authorList>
    </citation>
    <scope>NUCLEOTIDE SEQUENCE</scope>
    <source>
        <strain evidence="1">G11</strain>
    </source>
</reference>
<accession>A0A9P6N7W5</accession>
<evidence type="ECO:0000313" key="2">
    <source>
        <dbReference type="Proteomes" id="UP000886653"/>
    </source>
</evidence>
<protein>
    <submittedName>
        <fullName evidence="1">Uncharacterized protein</fullName>
    </submittedName>
</protein>
<organism evidence="1 2">
    <name type="scientific">Cronartium quercuum f. sp. fusiforme G11</name>
    <dbReference type="NCBI Taxonomy" id="708437"/>
    <lineage>
        <taxon>Eukaryota</taxon>
        <taxon>Fungi</taxon>
        <taxon>Dikarya</taxon>
        <taxon>Basidiomycota</taxon>
        <taxon>Pucciniomycotina</taxon>
        <taxon>Pucciniomycetes</taxon>
        <taxon>Pucciniales</taxon>
        <taxon>Coleosporiaceae</taxon>
        <taxon>Cronartium</taxon>
    </lineage>
</organism>
<dbReference type="AlphaFoldDB" id="A0A9P6N7W5"/>
<gene>
    <name evidence="1" type="ORF">CROQUDRAFT_98962</name>
</gene>
<sequence length="388" mass="42828">MASLKSYLQAARIIILSDFIQQAIFGFEKTIRPAKSSNTRTSAGVRRAEPKYCDMADQTTYPCPHPHPHPHIRKLSAHLETVPISGVCASRIWKCHQVQDQSRIILRRLSIKKQTVLKLSDILGSLFALLICCRSNVILVITIEERYVKLSVRTDTYEFVEHLLAFENLFTQASRHPQLYKVPTAISEAFGRSEGLGANTSFLPGVRSEASEAAGETFTANKVESDECIRLNIGCAQPIGAVSLDKQQGRVIDTQAALWSKLQQLIIATSQCPSTMSTCLQIYHLLVIHNESPLQKSISYADERDTCDLRVGVGVGVGVVQCPVVGDILKAMPIIVNCKPERCSCPSRVSARTNPAGGHGHISSGHARTAFLPDYHPVQRQNKTIYIE</sequence>
<name>A0A9P6N7W5_9BASI</name>
<evidence type="ECO:0000313" key="1">
    <source>
        <dbReference type="EMBL" id="KAG0141284.1"/>
    </source>
</evidence>
<comment type="caution">
    <text evidence="1">The sequence shown here is derived from an EMBL/GenBank/DDBJ whole genome shotgun (WGS) entry which is preliminary data.</text>
</comment>
<dbReference type="EMBL" id="MU167393">
    <property type="protein sequence ID" value="KAG0141284.1"/>
    <property type="molecule type" value="Genomic_DNA"/>
</dbReference>
<dbReference type="Proteomes" id="UP000886653">
    <property type="component" value="Unassembled WGS sequence"/>
</dbReference>
<proteinExistence type="predicted"/>
<keyword evidence="2" id="KW-1185">Reference proteome</keyword>